<proteinExistence type="inferred from homology"/>
<evidence type="ECO:0000259" key="9">
    <source>
        <dbReference type="Pfam" id="PF04535"/>
    </source>
</evidence>
<keyword evidence="6 8" id="KW-1133">Transmembrane helix</keyword>
<comment type="subcellular location">
    <subcellularLocation>
        <location evidence="1 8">Cell membrane</location>
        <topology evidence="1 8">Multi-pass membrane protein</topology>
    </subcellularLocation>
</comment>
<gene>
    <name evidence="11" type="primary">LOC111311034</name>
</gene>
<dbReference type="Proteomes" id="UP000515121">
    <property type="component" value="Unplaced"/>
</dbReference>
<evidence type="ECO:0000313" key="10">
    <source>
        <dbReference type="Proteomes" id="UP000515121"/>
    </source>
</evidence>
<dbReference type="OrthoDB" id="976046at2759"/>
<comment type="subunit">
    <text evidence="3 8">Homodimer and heterodimers.</text>
</comment>
<keyword evidence="10" id="KW-1185">Reference proteome</keyword>
<organism evidence="10 11">
    <name type="scientific">Durio zibethinus</name>
    <name type="common">Durian</name>
    <dbReference type="NCBI Taxonomy" id="66656"/>
    <lineage>
        <taxon>Eukaryota</taxon>
        <taxon>Viridiplantae</taxon>
        <taxon>Streptophyta</taxon>
        <taxon>Embryophyta</taxon>
        <taxon>Tracheophyta</taxon>
        <taxon>Spermatophyta</taxon>
        <taxon>Magnoliopsida</taxon>
        <taxon>eudicotyledons</taxon>
        <taxon>Gunneridae</taxon>
        <taxon>Pentapetalae</taxon>
        <taxon>rosids</taxon>
        <taxon>malvids</taxon>
        <taxon>Malvales</taxon>
        <taxon>Malvaceae</taxon>
        <taxon>Helicteroideae</taxon>
        <taxon>Durio</taxon>
    </lineage>
</organism>
<keyword evidence="4 8" id="KW-1003">Cell membrane</keyword>
<dbReference type="KEGG" id="dzi:111311034"/>
<comment type="similarity">
    <text evidence="2 8">Belongs to the Casparian strip membrane proteins (CASP) family.</text>
</comment>
<keyword evidence="5 8" id="KW-0812">Transmembrane</keyword>
<sequence length="119" mass="13025">MNVSRPAVHPVEAPPMTEAAVHGPRVRMKDVQGMPGTKGGLFLRLSQFVFAIISVSVMATTSDFRSATAFCYLVLAVGLQSFWSLSMAFVDIYALLVKRNLQNHIVIRLFTIGDGVRVS</sequence>
<evidence type="ECO:0000256" key="3">
    <source>
        <dbReference type="ARBA" id="ARBA00011489"/>
    </source>
</evidence>
<evidence type="ECO:0000256" key="5">
    <source>
        <dbReference type="ARBA" id="ARBA00022692"/>
    </source>
</evidence>
<evidence type="ECO:0000256" key="6">
    <source>
        <dbReference type="ARBA" id="ARBA00022989"/>
    </source>
</evidence>
<feature type="transmembrane region" description="Helical" evidence="8">
    <location>
        <begin position="72"/>
        <end position="96"/>
    </location>
</feature>
<dbReference type="AlphaFoldDB" id="A0A6P6AMQ8"/>
<keyword evidence="7 8" id="KW-0472">Membrane</keyword>
<evidence type="ECO:0000256" key="8">
    <source>
        <dbReference type="RuleBase" id="RU361233"/>
    </source>
</evidence>
<dbReference type="InterPro" id="IPR045009">
    <property type="entry name" value="CASPL-5"/>
</dbReference>
<evidence type="ECO:0000313" key="11">
    <source>
        <dbReference type="RefSeq" id="XP_022766146.1"/>
    </source>
</evidence>
<evidence type="ECO:0000256" key="4">
    <source>
        <dbReference type="ARBA" id="ARBA00022475"/>
    </source>
</evidence>
<evidence type="ECO:0000256" key="1">
    <source>
        <dbReference type="ARBA" id="ARBA00004651"/>
    </source>
</evidence>
<name>A0A6P6AMQ8_DURZI</name>
<feature type="domain" description="Casparian strip membrane protein" evidence="9">
    <location>
        <begin position="34"/>
        <end position="116"/>
    </location>
</feature>
<dbReference type="InterPro" id="IPR006702">
    <property type="entry name" value="CASP_dom"/>
</dbReference>
<dbReference type="Pfam" id="PF04535">
    <property type="entry name" value="CASP_dom"/>
    <property type="match status" value="1"/>
</dbReference>
<accession>A0A6P6AMQ8</accession>
<evidence type="ECO:0000256" key="7">
    <source>
        <dbReference type="ARBA" id="ARBA00023136"/>
    </source>
</evidence>
<dbReference type="PANTHER" id="PTHR32021">
    <property type="entry name" value="CASP-LIKE PROTEIN 5B3"/>
    <property type="match status" value="1"/>
</dbReference>
<dbReference type="GO" id="GO:0005886">
    <property type="term" value="C:plasma membrane"/>
    <property type="evidence" value="ECO:0007669"/>
    <property type="project" value="UniProtKB-SubCell"/>
</dbReference>
<dbReference type="GeneID" id="111311034"/>
<reference evidence="11" key="1">
    <citation type="submission" date="2025-08" db="UniProtKB">
        <authorList>
            <consortium name="RefSeq"/>
        </authorList>
    </citation>
    <scope>IDENTIFICATION</scope>
    <source>
        <tissue evidence="11">Fruit stalk</tissue>
    </source>
</reference>
<dbReference type="PANTHER" id="PTHR32021:SF1">
    <property type="entry name" value="CASP-LIKE PROTEIN 5A1"/>
    <property type="match status" value="1"/>
</dbReference>
<evidence type="ECO:0000256" key="2">
    <source>
        <dbReference type="ARBA" id="ARBA00007651"/>
    </source>
</evidence>
<protein>
    <recommendedName>
        <fullName evidence="8">CASP-like protein</fullName>
    </recommendedName>
</protein>
<comment type="caution">
    <text evidence="8">Lacks conserved residue(s) required for the propagation of feature annotation.</text>
</comment>
<feature type="transmembrane region" description="Helical" evidence="8">
    <location>
        <begin position="41"/>
        <end position="60"/>
    </location>
</feature>
<dbReference type="RefSeq" id="XP_022766146.1">
    <property type="nucleotide sequence ID" value="XM_022910411.1"/>
</dbReference>